<dbReference type="AlphaFoldDB" id="A0A438E731"/>
<proteinExistence type="predicted"/>
<dbReference type="Proteomes" id="UP000288805">
    <property type="component" value="Unassembled WGS sequence"/>
</dbReference>
<protein>
    <submittedName>
        <fullName evidence="1">Uncharacterized protein</fullName>
    </submittedName>
</protein>
<dbReference type="EMBL" id="QGNW01001380">
    <property type="protein sequence ID" value="RVW43488.1"/>
    <property type="molecule type" value="Genomic_DNA"/>
</dbReference>
<reference evidence="1 2" key="1">
    <citation type="journal article" date="2018" name="PLoS Genet.">
        <title>Population sequencing reveals clonal diversity and ancestral inbreeding in the grapevine cultivar Chardonnay.</title>
        <authorList>
            <person name="Roach M.J."/>
            <person name="Johnson D.L."/>
            <person name="Bohlmann J."/>
            <person name="van Vuuren H.J."/>
            <person name="Jones S.J."/>
            <person name="Pretorius I.S."/>
            <person name="Schmidt S.A."/>
            <person name="Borneman A.R."/>
        </authorList>
    </citation>
    <scope>NUCLEOTIDE SEQUENCE [LARGE SCALE GENOMIC DNA]</scope>
    <source>
        <strain evidence="2">cv. Chardonnay</strain>
        <tissue evidence="1">Leaf</tissue>
    </source>
</reference>
<comment type="caution">
    <text evidence="1">The sequence shown here is derived from an EMBL/GenBank/DDBJ whole genome shotgun (WGS) entry which is preliminary data.</text>
</comment>
<organism evidence="1 2">
    <name type="scientific">Vitis vinifera</name>
    <name type="common">Grape</name>
    <dbReference type="NCBI Taxonomy" id="29760"/>
    <lineage>
        <taxon>Eukaryota</taxon>
        <taxon>Viridiplantae</taxon>
        <taxon>Streptophyta</taxon>
        <taxon>Embryophyta</taxon>
        <taxon>Tracheophyta</taxon>
        <taxon>Spermatophyta</taxon>
        <taxon>Magnoliopsida</taxon>
        <taxon>eudicotyledons</taxon>
        <taxon>Gunneridae</taxon>
        <taxon>Pentapetalae</taxon>
        <taxon>rosids</taxon>
        <taxon>Vitales</taxon>
        <taxon>Vitaceae</taxon>
        <taxon>Viteae</taxon>
        <taxon>Vitis</taxon>
    </lineage>
</organism>
<evidence type="ECO:0000313" key="1">
    <source>
        <dbReference type="EMBL" id="RVW43488.1"/>
    </source>
</evidence>
<gene>
    <name evidence="1" type="ORF">CK203_095354</name>
</gene>
<sequence length="60" mass="6447">MCALSLSILSSAYQELKNASQVLTMNNLAGTIISQGRMAMQLEQYAKAADLYSCSIVTIS</sequence>
<name>A0A438E731_VITVI</name>
<accession>A0A438E731</accession>
<evidence type="ECO:0000313" key="2">
    <source>
        <dbReference type="Proteomes" id="UP000288805"/>
    </source>
</evidence>